<dbReference type="KEGG" id="bcen:DM39_6134"/>
<gene>
    <name evidence="2" type="ORF">DM39_6134</name>
</gene>
<evidence type="ECO:0000313" key="2">
    <source>
        <dbReference type="EMBL" id="AIO36167.1"/>
    </source>
</evidence>
<protein>
    <recommendedName>
        <fullName evidence="4">Transmembrane protein</fullName>
    </recommendedName>
</protein>
<keyword evidence="3" id="KW-1185">Reference proteome</keyword>
<evidence type="ECO:0000256" key="1">
    <source>
        <dbReference type="SAM" id="Phobius"/>
    </source>
</evidence>
<evidence type="ECO:0008006" key="4">
    <source>
        <dbReference type="Google" id="ProtNLM"/>
    </source>
</evidence>
<feature type="transmembrane region" description="Helical" evidence="1">
    <location>
        <begin position="12"/>
        <end position="33"/>
    </location>
</feature>
<organism evidence="2 3">
    <name type="scientific">Burkholderia cenocepacia</name>
    <dbReference type="NCBI Taxonomy" id="95486"/>
    <lineage>
        <taxon>Bacteria</taxon>
        <taxon>Pseudomonadati</taxon>
        <taxon>Pseudomonadota</taxon>
        <taxon>Betaproteobacteria</taxon>
        <taxon>Burkholderiales</taxon>
        <taxon>Burkholderiaceae</taxon>
        <taxon>Burkholderia</taxon>
        <taxon>Burkholderia cepacia complex</taxon>
    </lineage>
</organism>
<keyword evidence="1" id="KW-1133">Transmembrane helix</keyword>
<evidence type="ECO:0000313" key="3">
    <source>
        <dbReference type="Proteomes" id="UP000029413"/>
    </source>
</evidence>
<feature type="transmembrane region" description="Helical" evidence="1">
    <location>
        <begin position="45"/>
        <end position="63"/>
    </location>
</feature>
<accession>A0AAN0RY12</accession>
<dbReference type="GO" id="GO:0016746">
    <property type="term" value="F:acyltransferase activity"/>
    <property type="evidence" value="ECO:0007669"/>
    <property type="project" value="InterPro"/>
</dbReference>
<dbReference type="SUPFAM" id="SSF53901">
    <property type="entry name" value="Thiolase-like"/>
    <property type="match status" value="1"/>
</dbReference>
<proteinExistence type="predicted"/>
<dbReference type="Proteomes" id="UP000029413">
    <property type="component" value="Chromosome 2"/>
</dbReference>
<keyword evidence="1" id="KW-0812">Transmembrane</keyword>
<reference evidence="2 3" key="1">
    <citation type="submission" date="2014-05" db="EMBL/GenBank/DDBJ databases">
        <authorList>
            <person name="Bishop-Lilly K.A."/>
            <person name="Broomall S.M."/>
            <person name="Chain P.S."/>
            <person name="Chertkov O."/>
            <person name="Coyne S.R."/>
            <person name="Daligault H.E."/>
            <person name="Davenport K.W."/>
            <person name="Erkkila T."/>
            <person name="Frey K.G."/>
            <person name="Gibbons H.S."/>
            <person name="Gu W."/>
            <person name="Jaissle J."/>
            <person name="Johnson S.L."/>
            <person name="Koroleva G.I."/>
            <person name="Ladner J.T."/>
            <person name="Lo C.-C."/>
            <person name="Minogue T.D."/>
            <person name="Munk C."/>
            <person name="Palacios G.F."/>
            <person name="Redden C.L."/>
            <person name="Rosenzweig C.N."/>
            <person name="Scholz M.B."/>
            <person name="Teshima H."/>
            <person name="Xu Y."/>
        </authorList>
    </citation>
    <scope>NUCLEOTIDE SEQUENCE [LARGE SCALE GENOMIC DNA]</scope>
    <source>
        <strain evidence="2 3">DDS 22E-1</strain>
    </source>
</reference>
<dbReference type="EMBL" id="CP007784">
    <property type="protein sequence ID" value="AIO36167.1"/>
    <property type="molecule type" value="Genomic_DNA"/>
</dbReference>
<dbReference type="InterPro" id="IPR016039">
    <property type="entry name" value="Thiolase-like"/>
</dbReference>
<keyword evidence="1" id="KW-0472">Membrane</keyword>
<name>A0AAN0RY12_9BURK</name>
<dbReference type="AlphaFoldDB" id="A0AAN0RY12"/>
<sequence>MLGKQRKALPIVRIAVGVVSTFGLVWLVVAAYWRATFHVPTGTDLAVYGIVLPVALIAVTAWLRDRIRVPHRRDSAAAASTAPPELPTRDVHPDSSIALLDSSVRLPAGDNADTVLDTALDGTTAGLHTDLKRADGSGVFAAAVTSISVPSFDDSLLPPGVTADWSNEQRRALLLAAEAMDDLLQRHAAAALSNDTRECGVPAFRLHLLVPARWQAIAQQLGAWLDAHVARNRWRPGVEAARVVPVANAVQALSLVDALNLDINRHPSALRHIVLACESLLDQGTVRTLDGTDRLYGRNHLDGCIPGEGACALLLAHPTEAYAQPVPHLFRVSVANRDAPVDRFDAQQDDVLHRLIEQTVGQLLASDRETKVSGIVCDTDQRSSWRTELIGALETWRAATPAVAPDAAPPMLGLANGESGAALALGAIAVAGARHLREHQPVLVISNSDSIARGALLVGSAPTDEDRNHIAGT</sequence>